<keyword evidence="3" id="KW-1185">Reference proteome</keyword>
<dbReference type="Proteomes" id="UP000031938">
    <property type="component" value="Unassembled WGS sequence"/>
</dbReference>
<dbReference type="AlphaFoldDB" id="A0A0C2VIU9"/>
<evidence type="ECO:0000259" key="1">
    <source>
        <dbReference type="PROSITE" id="PS51782"/>
    </source>
</evidence>
<dbReference type="STRING" id="889306.KP78_33800"/>
<dbReference type="InterPro" id="IPR018392">
    <property type="entry name" value="LysM"/>
</dbReference>
<evidence type="ECO:0000313" key="2">
    <source>
        <dbReference type="EMBL" id="KIL44416.1"/>
    </source>
</evidence>
<dbReference type="PROSITE" id="PS51782">
    <property type="entry name" value="LYSM"/>
    <property type="match status" value="1"/>
</dbReference>
<evidence type="ECO:0000313" key="3">
    <source>
        <dbReference type="Proteomes" id="UP000031938"/>
    </source>
</evidence>
<sequence>MMKRLAFILIPILLFTLYIDLTKGTIPSPAQPLVTSEINGDALYVTVSRGDTLLSIMEKNGLSSSSIDIDALTHEFKRLNNGIEPKEMKAGSRYYIPRTP</sequence>
<dbReference type="Gene3D" id="3.10.350.10">
    <property type="entry name" value="LysM domain"/>
    <property type="match status" value="1"/>
</dbReference>
<protein>
    <recommendedName>
        <fullName evidence="1">LysM domain-containing protein</fullName>
    </recommendedName>
</protein>
<dbReference type="EMBL" id="JXRP01000019">
    <property type="protein sequence ID" value="KIL44416.1"/>
    <property type="molecule type" value="Genomic_DNA"/>
</dbReference>
<accession>A0A0C2VIU9</accession>
<comment type="caution">
    <text evidence="2">The sequence shown here is derived from an EMBL/GenBank/DDBJ whole genome shotgun (WGS) entry which is preliminary data.</text>
</comment>
<reference evidence="2 3" key="1">
    <citation type="submission" date="2015-01" db="EMBL/GenBank/DDBJ databases">
        <title>Genome sequencing of Jeotgalibacillus soli.</title>
        <authorList>
            <person name="Goh K.M."/>
            <person name="Chan K.-G."/>
            <person name="Yaakop A.S."/>
            <person name="Ee R."/>
            <person name="Gan H.M."/>
            <person name="Chan C.S."/>
        </authorList>
    </citation>
    <scope>NUCLEOTIDE SEQUENCE [LARGE SCALE GENOMIC DNA]</scope>
    <source>
        <strain evidence="2 3">P9</strain>
    </source>
</reference>
<feature type="domain" description="LysM" evidence="1">
    <location>
        <begin position="43"/>
        <end position="96"/>
    </location>
</feature>
<gene>
    <name evidence="2" type="ORF">KP78_33800</name>
</gene>
<name>A0A0C2VIU9_9BACL</name>
<organism evidence="2 3">
    <name type="scientific">Jeotgalibacillus soli</name>
    <dbReference type="NCBI Taxonomy" id="889306"/>
    <lineage>
        <taxon>Bacteria</taxon>
        <taxon>Bacillati</taxon>
        <taxon>Bacillota</taxon>
        <taxon>Bacilli</taxon>
        <taxon>Bacillales</taxon>
        <taxon>Caryophanaceae</taxon>
        <taxon>Jeotgalibacillus</taxon>
    </lineage>
</organism>
<dbReference type="SMART" id="SM00257">
    <property type="entry name" value="LysM"/>
    <property type="match status" value="1"/>
</dbReference>
<proteinExistence type="predicted"/>
<dbReference type="InterPro" id="IPR036779">
    <property type="entry name" value="LysM_dom_sf"/>
</dbReference>